<organism evidence="8 9">
    <name type="scientific">Mesorhabditis spiculigera</name>
    <dbReference type="NCBI Taxonomy" id="96644"/>
    <lineage>
        <taxon>Eukaryota</taxon>
        <taxon>Metazoa</taxon>
        <taxon>Ecdysozoa</taxon>
        <taxon>Nematoda</taxon>
        <taxon>Chromadorea</taxon>
        <taxon>Rhabditida</taxon>
        <taxon>Rhabditina</taxon>
        <taxon>Rhabditomorpha</taxon>
        <taxon>Rhabditoidea</taxon>
        <taxon>Rhabditidae</taxon>
        <taxon>Mesorhabditinae</taxon>
        <taxon>Mesorhabditis</taxon>
    </lineage>
</organism>
<dbReference type="InterPro" id="IPR001033">
    <property type="entry name" value="Alpha_catenin"/>
</dbReference>
<reference evidence="8" key="1">
    <citation type="submission" date="2023-06" db="EMBL/GenBank/DDBJ databases">
        <authorList>
            <person name="Delattre M."/>
        </authorList>
    </citation>
    <scope>NUCLEOTIDE SEQUENCE</scope>
    <source>
        <strain evidence="8">AF72</strain>
    </source>
</reference>
<dbReference type="GO" id="GO:0098609">
    <property type="term" value="P:cell-cell adhesion"/>
    <property type="evidence" value="ECO:0007669"/>
    <property type="project" value="TreeGrafter"/>
</dbReference>
<keyword evidence="5" id="KW-0130">Cell adhesion</keyword>
<dbReference type="PANTHER" id="PTHR18914:SF9">
    <property type="entry name" value="CATENIN ALPHA"/>
    <property type="match status" value="1"/>
</dbReference>
<protein>
    <recommendedName>
        <fullName evidence="10">Vinculin family protein</fullName>
    </recommendedName>
</protein>
<comment type="similarity">
    <text evidence="3">Belongs to the vinculin/alpha-catenin family.</text>
</comment>
<dbReference type="GO" id="GO:0008013">
    <property type="term" value="F:beta-catenin binding"/>
    <property type="evidence" value="ECO:0007669"/>
    <property type="project" value="TreeGrafter"/>
</dbReference>
<dbReference type="InterPro" id="IPR006077">
    <property type="entry name" value="Vinculin/catenin"/>
</dbReference>
<evidence type="ECO:0000256" key="4">
    <source>
        <dbReference type="ARBA" id="ARBA00022490"/>
    </source>
</evidence>
<evidence type="ECO:0000256" key="2">
    <source>
        <dbReference type="ARBA" id="ARBA00004496"/>
    </source>
</evidence>
<dbReference type="EMBL" id="CATQJA010002708">
    <property type="protein sequence ID" value="CAJ0586492.1"/>
    <property type="molecule type" value="Genomic_DNA"/>
</dbReference>
<evidence type="ECO:0000313" key="8">
    <source>
        <dbReference type="EMBL" id="CAJ0586492.1"/>
    </source>
</evidence>
<gene>
    <name evidence="8" type="ORF">MSPICULIGERA_LOCUS24497</name>
</gene>
<keyword evidence="9" id="KW-1185">Reference proteome</keyword>
<dbReference type="GO" id="GO:0005737">
    <property type="term" value="C:cytoplasm"/>
    <property type="evidence" value="ECO:0007669"/>
    <property type="project" value="UniProtKB-SubCell"/>
</dbReference>
<proteinExistence type="inferred from homology"/>
<keyword evidence="4" id="KW-0963">Cytoplasm</keyword>
<sequence length="917" mass="102393">MVVQSGQRLEFRFQTNTVQHLLADLIRDVTTITETHPLQPGESAEAFVIDVERKLGVFLQNADQCLNDCQEVAGPKMGVLQSGLDDVERTGRMMVEMGRELLKDTSSSERRKRAIEAAKNLLNAMVRFLELCDQIDVLLIVASIDEAQRGLADMRGATSEHEVYERYRALLAQIEEIEVSTRRRVGDLVDPSQRDDFLAARALLKTHAPMVYGATKALLHHPSSASLLENCDYAHQEASHAMDMMRNVLGGQPGGYASLGQAGRLMKDLDLFQQQAFMEPGVYKPTKHRPELEELLEVIVSQAGHIADSASTRNDRKMKIINECNNLRQALQDLLKEYENHCGRSDYNEDVDLAMVLVTRKSKDLRRHLRRAIVDHVSDAFLDTRTPLSILIAAAESGDPAATREAGEMFTQHAENMVAVAHFVCDMTNDSEGLRVIRYTATQLSHLAPQVVHAAHLLCQHTTSGVAQENMKMFAEVWEDKVRLLTMAVDSVITLDDFLAVSEAHIIEDAINGQEAVIQGNGDMLDRAAGAIRGRSLRVCAAVDEEMNAMPSGPYADRVKTATRRLRNDVLQTFAERASNVVQRLTDEDPTQRGPEETNRDVDEFMNACTLVHEAVKDIRNALLVNRNPEDVDSDNEYEEDAQTNVMDGRSTVSDGPNQQRIMRHLPEEDKRKIQEQIDVFKIAHTKFEHEVAKWDETGNDLIVLAKHMAIIMQHMMEFTRGHGPLKTTSDVIRAAQEISVAGSKLNALAKQIGEESRESRSRDDLMSYLSRITLFCHQLNICSRVKADVQQVGDQLKKCHLDSALSLIQTARNLLNAVVLSVKAAYIACTKCTAEGRAPVEAAYALYAEQRAQALADADAEYRHPDSSAPRVTWHLAPPQKQPLVHPQKTGGSGIVRRASERRPMAPMRELAQFHQ</sequence>
<keyword evidence="6" id="KW-0965">Cell junction</keyword>
<feature type="coiled-coil region" evidence="7">
    <location>
        <begin position="317"/>
        <end position="344"/>
    </location>
</feature>
<name>A0AA36GIB4_9BILA</name>
<dbReference type="GO" id="GO:0016477">
    <property type="term" value="P:cell migration"/>
    <property type="evidence" value="ECO:0007669"/>
    <property type="project" value="TreeGrafter"/>
</dbReference>
<dbReference type="PRINTS" id="PR00805">
    <property type="entry name" value="ALPHACATENIN"/>
</dbReference>
<dbReference type="GO" id="GO:0045296">
    <property type="term" value="F:cadherin binding"/>
    <property type="evidence" value="ECO:0007669"/>
    <property type="project" value="InterPro"/>
</dbReference>
<dbReference type="GO" id="GO:0016342">
    <property type="term" value="C:catenin complex"/>
    <property type="evidence" value="ECO:0007669"/>
    <property type="project" value="TreeGrafter"/>
</dbReference>
<dbReference type="SUPFAM" id="SSF47220">
    <property type="entry name" value="alpha-catenin/vinculin-like"/>
    <property type="match status" value="4"/>
</dbReference>
<evidence type="ECO:0000313" key="9">
    <source>
        <dbReference type="Proteomes" id="UP001177023"/>
    </source>
</evidence>
<dbReference type="Gene3D" id="6.10.250.2510">
    <property type="match status" value="1"/>
</dbReference>
<comment type="subcellular location">
    <subcellularLocation>
        <location evidence="1">Cell junction</location>
    </subcellularLocation>
    <subcellularLocation>
        <location evidence="2">Cytoplasm</location>
    </subcellularLocation>
</comment>
<dbReference type="Pfam" id="PF01044">
    <property type="entry name" value="Vinculin"/>
    <property type="match status" value="1"/>
</dbReference>
<evidence type="ECO:0000256" key="5">
    <source>
        <dbReference type="ARBA" id="ARBA00022889"/>
    </source>
</evidence>
<dbReference type="InterPro" id="IPR036723">
    <property type="entry name" value="Alpha-catenin/vinculin-like_sf"/>
</dbReference>
<evidence type="ECO:0000256" key="1">
    <source>
        <dbReference type="ARBA" id="ARBA00004282"/>
    </source>
</evidence>
<evidence type="ECO:0008006" key="10">
    <source>
        <dbReference type="Google" id="ProtNLM"/>
    </source>
</evidence>
<dbReference type="AlphaFoldDB" id="A0AA36GIB4"/>
<evidence type="ECO:0000256" key="3">
    <source>
        <dbReference type="ARBA" id="ARBA00008376"/>
    </source>
</evidence>
<feature type="non-terminal residue" evidence="8">
    <location>
        <position position="917"/>
    </location>
</feature>
<dbReference type="PANTHER" id="PTHR18914">
    <property type="entry name" value="ALPHA CATENIN"/>
    <property type="match status" value="1"/>
</dbReference>
<dbReference type="GO" id="GO:0005912">
    <property type="term" value="C:adherens junction"/>
    <property type="evidence" value="ECO:0007669"/>
    <property type="project" value="TreeGrafter"/>
</dbReference>
<evidence type="ECO:0000256" key="6">
    <source>
        <dbReference type="ARBA" id="ARBA00022949"/>
    </source>
</evidence>
<accession>A0AA36GIB4</accession>
<dbReference type="Gene3D" id="1.20.120.230">
    <property type="entry name" value="Alpha-catenin/vinculin-like"/>
    <property type="match status" value="5"/>
</dbReference>
<dbReference type="GO" id="GO:0051015">
    <property type="term" value="F:actin filament binding"/>
    <property type="evidence" value="ECO:0007669"/>
    <property type="project" value="InterPro"/>
</dbReference>
<comment type="caution">
    <text evidence="8">The sequence shown here is derived from an EMBL/GenBank/DDBJ whole genome shotgun (WGS) entry which is preliminary data.</text>
</comment>
<evidence type="ECO:0000256" key="7">
    <source>
        <dbReference type="SAM" id="Coils"/>
    </source>
</evidence>
<keyword evidence="7" id="KW-0175">Coiled coil</keyword>
<dbReference type="Proteomes" id="UP001177023">
    <property type="component" value="Unassembled WGS sequence"/>
</dbReference>